<keyword evidence="3" id="KW-1185">Reference proteome</keyword>
<name>A0ABY9IFJ5_9ACTN</name>
<sequence length="212" mass="22796">MKLGGSKLSQWFNSKSVPVDVNAFEALVDLLERRSAQKQGTPRRSTSVMEGHRAAAETERRRATASTRTAATDGASTPAGRNAQPGAPGPTVTQRSRPDQPDADEPVVSLVEGVEELMTQAELVFERNVRAFHGFGEAVHPSDLDALAAVDRALVAVRTAVRRTRVLMPAYQPVIEGFWSCARMSVAPARRTVSRMTTTVSSSASTSSTCRS</sequence>
<dbReference type="Proteomes" id="UP001235744">
    <property type="component" value="Chromosome"/>
</dbReference>
<proteinExistence type="predicted"/>
<gene>
    <name evidence="2" type="ORF">P8A19_00105</name>
</gene>
<evidence type="ECO:0000313" key="2">
    <source>
        <dbReference type="EMBL" id="WLQ53962.1"/>
    </source>
</evidence>
<dbReference type="EMBL" id="CP120988">
    <property type="protein sequence ID" value="WLQ53962.1"/>
    <property type="molecule type" value="Genomic_DNA"/>
</dbReference>
<feature type="region of interest" description="Disordered" evidence="1">
    <location>
        <begin position="35"/>
        <end position="104"/>
    </location>
</feature>
<feature type="compositionally biased region" description="Polar residues" evidence="1">
    <location>
        <begin position="37"/>
        <end position="48"/>
    </location>
</feature>
<organism evidence="2 3">
    <name type="scientific">Streptomyces poriferorum</name>
    <dbReference type="NCBI Taxonomy" id="2798799"/>
    <lineage>
        <taxon>Bacteria</taxon>
        <taxon>Bacillati</taxon>
        <taxon>Actinomycetota</taxon>
        <taxon>Actinomycetes</taxon>
        <taxon>Kitasatosporales</taxon>
        <taxon>Streptomycetaceae</taxon>
        <taxon>Streptomyces</taxon>
    </lineage>
</organism>
<protein>
    <submittedName>
        <fullName evidence="2">Uncharacterized protein</fullName>
    </submittedName>
</protein>
<feature type="compositionally biased region" description="Basic and acidic residues" evidence="1">
    <location>
        <begin position="50"/>
        <end position="62"/>
    </location>
</feature>
<evidence type="ECO:0000256" key="1">
    <source>
        <dbReference type="SAM" id="MobiDB-lite"/>
    </source>
</evidence>
<evidence type="ECO:0000313" key="3">
    <source>
        <dbReference type="Proteomes" id="UP001235744"/>
    </source>
</evidence>
<reference evidence="2 3" key="1">
    <citation type="submission" date="2023-03" db="EMBL/GenBank/DDBJ databases">
        <title>Isolation and description of six Streptomyces strains from soil environments, able to metabolize different microbial glucans.</title>
        <authorList>
            <person name="Widen T."/>
            <person name="Larsbrink J."/>
        </authorList>
    </citation>
    <scope>NUCLEOTIDE SEQUENCE [LARGE SCALE GENOMIC DNA]</scope>
    <source>
        <strain evidence="2 3">Alt2</strain>
    </source>
</reference>
<accession>A0ABY9IFJ5</accession>
<dbReference type="RefSeq" id="WP_306072457.1">
    <property type="nucleotide sequence ID" value="NZ_CP120988.1"/>
</dbReference>